<dbReference type="GO" id="GO:0003677">
    <property type="term" value="F:DNA binding"/>
    <property type="evidence" value="ECO:0000318"/>
    <property type="project" value="GO_Central"/>
</dbReference>
<dbReference type="Proteomes" id="UP000001357">
    <property type="component" value="Unassembled WGS sequence"/>
</dbReference>
<dbReference type="eggNOG" id="KOG3105">
    <property type="taxonomic scope" value="Eukaryota"/>
</dbReference>
<dbReference type="Pfam" id="PF03184">
    <property type="entry name" value="DDE_1"/>
    <property type="match status" value="1"/>
</dbReference>
<dbReference type="GeneID" id="5890932"/>
<evidence type="ECO:0000313" key="4">
    <source>
        <dbReference type="Proteomes" id="UP000001357"/>
    </source>
</evidence>
<feature type="region of interest" description="Disordered" evidence="1">
    <location>
        <begin position="47"/>
        <end position="70"/>
    </location>
</feature>
<dbReference type="PANTHER" id="PTHR19303:SF73">
    <property type="entry name" value="PROTEIN PDC2"/>
    <property type="match status" value="1"/>
</dbReference>
<sequence length="665" mass="75223">MKCVLMTVLRVAEDVPLGLSSDDEQRESVAGLDLPAALGSAMRVTRHPSFEGRQRTRRTSGSQQDLQRTGVARPMKRTITRAPLNKYHQLPNSAKLNALAILGERPTTAEVNEVARHVGVAPGSVRYWMKQKHSLLEREPTQKRPRQGENGRPLSLSRRELLAHAAQIQEGLHRADEAQPAILQGGDAWIDRFLRRHALTRVKCHGQAISIDQGARDTELLQFVNDRTAFGAPLENIFNMDETELFYQATPKYTIAPIEHQCLVQGVQDVQSTSRVTVIACASATGERMPLTVIGKSARPTCFKREGVRPQDFGVRYVGRTKSWTAINICYTWITDSFIPWSHDRLFDRKEHVVLIWNSAPAHMLTKEMLEDIDHRSEGRLHCLFLPKNTTAQLQPLDQGVISTLKNRYVRLLSAKKWAWSNWDELREAGSRMSTPGCSFAYTPNMLDVCRLLATAWQDVSREAIIHCWTRADCLPEHLTTSLREAATNGQQQLDEMRREDEEAIHELTSALAKSMQRLSSPSPVTASQADLPRLQESSNTPTHAYVVEVQSLDMMYREHERILAHLTADEEMDTTIEDDTTSTRSNSPCLPDTEALRLRQALSPIRKQLGLSKRDFIRRLAAEYDETDLLQLALCSSCLCVLLHHRPEIHSKSNSFYRLLLLAQ</sequence>
<evidence type="ECO:0000313" key="3">
    <source>
        <dbReference type="EMBL" id="EDQ89581.1"/>
    </source>
</evidence>
<evidence type="ECO:0000256" key="1">
    <source>
        <dbReference type="SAM" id="MobiDB-lite"/>
    </source>
</evidence>
<dbReference type="InterPro" id="IPR050863">
    <property type="entry name" value="CenT-Element_Derived"/>
</dbReference>
<dbReference type="InterPro" id="IPR004875">
    <property type="entry name" value="DDE_SF_endonuclease_dom"/>
</dbReference>
<dbReference type="InParanoid" id="A9UYC6"/>
<dbReference type="PANTHER" id="PTHR19303">
    <property type="entry name" value="TRANSPOSON"/>
    <property type="match status" value="1"/>
</dbReference>
<organism evidence="3 4">
    <name type="scientific">Monosiga brevicollis</name>
    <name type="common">Choanoflagellate</name>
    <dbReference type="NCBI Taxonomy" id="81824"/>
    <lineage>
        <taxon>Eukaryota</taxon>
        <taxon>Choanoflagellata</taxon>
        <taxon>Craspedida</taxon>
        <taxon>Salpingoecidae</taxon>
        <taxon>Monosiga</taxon>
    </lineage>
</organism>
<feature type="region of interest" description="Disordered" evidence="1">
    <location>
        <begin position="135"/>
        <end position="154"/>
    </location>
</feature>
<reference evidence="3 4" key="1">
    <citation type="journal article" date="2008" name="Nature">
        <title>The genome of the choanoflagellate Monosiga brevicollis and the origin of metazoans.</title>
        <authorList>
            <consortium name="JGI Sequencing"/>
            <person name="King N."/>
            <person name="Westbrook M.J."/>
            <person name="Young S.L."/>
            <person name="Kuo A."/>
            <person name="Abedin M."/>
            <person name="Chapman J."/>
            <person name="Fairclough S."/>
            <person name="Hellsten U."/>
            <person name="Isogai Y."/>
            <person name="Letunic I."/>
            <person name="Marr M."/>
            <person name="Pincus D."/>
            <person name="Putnam N."/>
            <person name="Rokas A."/>
            <person name="Wright K.J."/>
            <person name="Zuzow R."/>
            <person name="Dirks W."/>
            <person name="Good M."/>
            <person name="Goodstein D."/>
            <person name="Lemons D."/>
            <person name="Li W."/>
            <person name="Lyons J.B."/>
            <person name="Morris A."/>
            <person name="Nichols S."/>
            <person name="Richter D.J."/>
            <person name="Salamov A."/>
            <person name="Bork P."/>
            <person name="Lim W.A."/>
            <person name="Manning G."/>
            <person name="Miller W.T."/>
            <person name="McGinnis W."/>
            <person name="Shapiro H."/>
            <person name="Tjian R."/>
            <person name="Grigoriev I.V."/>
            <person name="Rokhsar D."/>
        </authorList>
    </citation>
    <scope>NUCLEOTIDE SEQUENCE [LARGE SCALE GENOMIC DNA]</scope>
    <source>
        <strain evidence="4">MX1 / ATCC 50154</strain>
    </source>
</reference>
<feature type="domain" description="DDE-1" evidence="2">
    <location>
        <begin position="274"/>
        <end position="469"/>
    </location>
</feature>
<gene>
    <name evidence="3" type="ORF">MONBRDRAFT_36911</name>
</gene>
<accession>A9UYC6</accession>
<dbReference type="FunCoup" id="A9UYC6">
    <property type="interactions" value="598"/>
</dbReference>
<dbReference type="GO" id="GO:0005634">
    <property type="term" value="C:nucleus"/>
    <property type="evidence" value="ECO:0000318"/>
    <property type="project" value="GO_Central"/>
</dbReference>
<keyword evidence="4" id="KW-1185">Reference proteome</keyword>
<name>A9UYC6_MONBE</name>
<protein>
    <recommendedName>
        <fullName evidence="2">DDE-1 domain-containing protein</fullName>
    </recommendedName>
</protein>
<feature type="compositionally biased region" description="Basic and acidic residues" evidence="1">
    <location>
        <begin position="135"/>
        <end position="149"/>
    </location>
</feature>
<proteinExistence type="predicted"/>
<evidence type="ECO:0000259" key="2">
    <source>
        <dbReference type="Pfam" id="PF03184"/>
    </source>
</evidence>
<dbReference type="EMBL" id="CH991550">
    <property type="protein sequence ID" value="EDQ89581.1"/>
    <property type="molecule type" value="Genomic_DNA"/>
</dbReference>
<dbReference type="RefSeq" id="XP_001745610.1">
    <property type="nucleotide sequence ID" value="XM_001745558.1"/>
</dbReference>
<dbReference type="KEGG" id="mbr:MONBRDRAFT_36911"/>
<dbReference type="AlphaFoldDB" id="A9UYC6"/>